<dbReference type="GeneID" id="73381449"/>
<dbReference type="InterPro" id="IPR027417">
    <property type="entry name" value="P-loop_NTPase"/>
</dbReference>
<dbReference type="SMART" id="SM00487">
    <property type="entry name" value="DEXDc"/>
    <property type="match status" value="1"/>
</dbReference>
<protein>
    <submittedName>
        <fullName evidence="14">Uncharacterized protein</fullName>
    </submittedName>
</protein>
<evidence type="ECO:0000256" key="6">
    <source>
        <dbReference type="ARBA" id="ARBA00022806"/>
    </source>
</evidence>
<dbReference type="PROSITE" id="PS50089">
    <property type="entry name" value="ZF_RING_2"/>
    <property type="match status" value="1"/>
</dbReference>
<dbReference type="InterPro" id="IPR001841">
    <property type="entry name" value="Znf_RING"/>
</dbReference>
<dbReference type="SMART" id="SM00184">
    <property type="entry name" value="RING"/>
    <property type="match status" value="1"/>
</dbReference>
<dbReference type="GO" id="GO:0008094">
    <property type="term" value="F:ATP-dependent activity, acting on DNA"/>
    <property type="evidence" value="ECO:0007669"/>
    <property type="project" value="TreeGrafter"/>
</dbReference>
<sequence>MEVIEPDLNSTHREIIDLVSDEESENESVHNRAEAPNVSINIDDSDDDDGNGNDNDKDDRGDRGDRGERDGRDEDDDDDIIILSEGEAEKMVFKSSSFDSTPPREDYTWPKPSSYRWDETNRSSSPPSSFAITANHAGTKPESAHSSGASQSQTKPESVHSSGASQSLLPGSSYVPPQVYNDLVSSQREILKKREHERLLEINRLIDTKRMISAQMQLHQTQFDSSSQKNQVLQVELNRAMSMGNHTMVNDLRRMIAKVQHSMEGPRTHINTLQRQLLVVESSLSRKQNELSEITTKLRNIGHAYNALFNPYEAEINRDFQELEDSDSRVQDVDLQILLDNIRPDESTEEEGLEPTPPEMAVNLLKHQRIGLSWLKRMESSKTKGGILADDMGLGKTIQILALIVANKSQNPLKKTTLIVAPVSLLRQWMAEIQSKTHPHCELKVGIYHGDERKSLSSFTVLKKFDIVLTSYGTLSSEWKKHFAEELQENKDEGKKYYPREEDGGKSYVSPFFDSNSHFYRIVLDEAQNIKNKLTVASKAVNYLKGEYRFCLSGTPMQNSIEELYPIIRFLKIRPYFIEQKFRVEIVLPIKSNSDNYNEIDRSKGMKKLRALLSSILLRRNKNTMIDGKPLLQLPEKHIVSNYVELEGDEMLYYKGVEQGVQTLAKKMLSSSDHSHSNVLTLLLRLRQACCHSYLVEIGKLKTEQKLKEEDMGYKLDLRKQLRSAYSLKENVKNIVKERICSSSNGQLACPVCFDTVDEESKLVLFSECGHLICHACIDTFFDNNLVEEEKTSARIAECLECKTRVRETNLCDYAIFEKLYIKQLDIEEVENYCRSQYNRKQISNMSVIKELTTRDEGFEPSAKIEKSIELINQIHKSNPRQKIIIFSQFTTLFDLMKLVLDHEKIPHLRYDGSMSIETKNSVIKKFYQSDNDNVLLLSLRAGNVGLTLTCANHVVIMDPFWNPFVEEQAMDRAHRIGQEREVYVHRILIANTVESRIMELQKRKKELIGDALDETEMKSISKLGRRELGFLFGLNQLH</sequence>
<feature type="domain" description="RING-type" evidence="11">
    <location>
        <begin position="750"/>
        <end position="803"/>
    </location>
</feature>
<evidence type="ECO:0000259" key="12">
    <source>
        <dbReference type="PROSITE" id="PS51192"/>
    </source>
</evidence>
<evidence type="ECO:0000256" key="3">
    <source>
        <dbReference type="ARBA" id="ARBA00022741"/>
    </source>
</evidence>
<dbReference type="InterPro" id="IPR017907">
    <property type="entry name" value="Znf_RING_CS"/>
</dbReference>
<gene>
    <name evidence="14" type="ORF">KGF56_003834</name>
</gene>
<feature type="domain" description="Helicase ATP-binding" evidence="12">
    <location>
        <begin position="377"/>
        <end position="574"/>
    </location>
</feature>
<dbReference type="GO" id="GO:0005634">
    <property type="term" value="C:nucleus"/>
    <property type="evidence" value="ECO:0007669"/>
    <property type="project" value="TreeGrafter"/>
</dbReference>
<dbReference type="InterPro" id="IPR027370">
    <property type="entry name" value="Znf-RING_euk"/>
</dbReference>
<dbReference type="InterPro" id="IPR050628">
    <property type="entry name" value="SNF2_RAD54_helicase_TF"/>
</dbReference>
<dbReference type="Pfam" id="PF00271">
    <property type="entry name" value="Helicase_C"/>
    <property type="match status" value="1"/>
</dbReference>
<accession>A0AAI9WWV6</accession>
<feature type="compositionally biased region" description="Polar residues" evidence="10">
    <location>
        <begin position="122"/>
        <end position="132"/>
    </location>
</feature>
<proteinExistence type="inferred from homology"/>
<evidence type="ECO:0000256" key="1">
    <source>
        <dbReference type="ARBA" id="ARBA00007025"/>
    </source>
</evidence>
<keyword evidence="5" id="KW-0378">Hydrolase</keyword>
<dbReference type="PROSITE" id="PS00518">
    <property type="entry name" value="ZF_RING_1"/>
    <property type="match status" value="1"/>
</dbReference>
<dbReference type="PROSITE" id="PS51194">
    <property type="entry name" value="HELICASE_CTER"/>
    <property type="match status" value="1"/>
</dbReference>
<dbReference type="GO" id="GO:0000724">
    <property type="term" value="P:double-strand break repair via homologous recombination"/>
    <property type="evidence" value="ECO:0007669"/>
    <property type="project" value="TreeGrafter"/>
</dbReference>
<evidence type="ECO:0000313" key="15">
    <source>
        <dbReference type="Proteomes" id="UP001202479"/>
    </source>
</evidence>
<dbReference type="Gene3D" id="3.40.50.300">
    <property type="entry name" value="P-loop containing nucleotide triphosphate hydrolases"/>
    <property type="match status" value="1"/>
</dbReference>
<evidence type="ECO:0000256" key="7">
    <source>
        <dbReference type="ARBA" id="ARBA00022833"/>
    </source>
</evidence>
<dbReference type="PROSITE" id="PS51192">
    <property type="entry name" value="HELICASE_ATP_BIND_1"/>
    <property type="match status" value="1"/>
</dbReference>
<keyword evidence="2" id="KW-0479">Metal-binding</keyword>
<dbReference type="InterPro" id="IPR013083">
    <property type="entry name" value="Znf_RING/FYVE/PHD"/>
</dbReference>
<evidence type="ECO:0000256" key="2">
    <source>
        <dbReference type="ARBA" id="ARBA00022723"/>
    </source>
</evidence>
<dbReference type="InterPro" id="IPR038718">
    <property type="entry name" value="SNF2-like_sf"/>
</dbReference>
<evidence type="ECO:0000256" key="9">
    <source>
        <dbReference type="PROSITE-ProRule" id="PRU00175"/>
    </source>
</evidence>
<feature type="compositionally biased region" description="Polar residues" evidence="10">
    <location>
        <begin position="144"/>
        <end position="170"/>
    </location>
</feature>
<dbReference type="CDD" id="cd18793">
    <property type="entry name" value="SF2_C_SNF"/>
    <property type="match status" value="1"/>
</dbReference>
<dbReference type="EMBL" id="JAHUZD010000127">
    <property type="protein sequence ID" value="KAI3403413.2"/>
    <property type="molecule type" value="Genomic_DNA"/>
</dbReference>
<reference evidence="14" key="1">
    <citation type="journal article" date="2022" name="DNA Res.">
        <title>Genome analysis of five recently described species of the CUG-Ser clade uncovers Candida theae as a new hybrid lineage with pathogenic potential in the Candida parapsilosis species complex.</title>
        <authorList>
            <person name="Mixao V."/>
            <person name="Del Olmo V."/>
            <person name="Hegedusova E."/>
            <person name="Saus E."/>
            <person name="Pryszcz L."/>
            <person name="Cillingova A."/>
            <person name="Nosek J."/>
            <person name="Gabaldon T."/>
        </authorList>
    </citation>
    <scope>NUCLEOTIDE SEQUENCE</scope>
    <source>
        <strain evidence="14">CBS 10844</strain>
    </source>
</reference>
<evidence type="ECO:0000256" key="10">
    <source>
        <dbReference type="SAM" id="MobiDB-lite"/>
    </source>
</evidence>
<dbReference type="InterPro" id="IPR049730">
    <property type="entry name" value="SNF2/RAD54-like_C"/>
</dbReference>
<dbReference type="Proteomes" id="UP001202479">
    <property type="component" value="Unassembled WGS sequence"/>
</dbReference>
<keyword evidence="6" id="KW-0347">Helicase</keyword>
<evidence type="ECO:0000259" key="13">
    <source>
        <dbReference type="PROSITE" id="PS51194"/>
    </source>
</evidence>
<feature type="compositionally biased region" description="Basic and acidic residues" evidence="10">
    <location>
        <begin position="54"/>
        <end position="72"/>
    </location>
</feature>
<organism evidence="14 15">
    <name type="scientific">Candida oxycetoniae</name>
    <dbReference type="NCBI Taxonomy" id="497107"/>
    <lineage>
        <taxon>Eukaryota</taxon>
        <taxon>Fungi</taxon>
        <taxon>Dikarya</taxon>
        <taxon>Ascomycota</taxon>
        <taxon>Saccharomycotina</taxon>
        <taxon>Pichiomycetes</taxon>
        <taxon>Debaryomycetaceae</taxon>
        <taxon>Candida/Lodderomyces clade</taxon>
        <taxon>Candida</taxon>
    </lineage>
</organism>
<evidence type="ECO:0000313" key="14">
    <source>
        <dbReference type="EMBL" id="KAI3403413.2"/>
    </source>
</evidence>
<evidence type="ECO:0000256" key="4">
    <source>
        <dbReference type="ARBA" id="ARBA00022771"/>
    </source>
</evidence>
<dbReference type="GO" id="GO:0016787">
    <property type="term" value="F:hydrolase activity"/>
    <property type="evidence" value="ECO:0007669"/>
    <property type="project" value="UniProtKB-KW"/>
</dbReference>
<keyword evidence="4 9" id="KW-0863">Zinc-finger</keyword>
<evidence type="ECO:0000256" key="5">
    <source>
        <dbReference type="ARBA" id="ARBA00022801"/>
    </source>
</evidence>
<feature type="region of interest" description="Disordered" evidence="10">
    <location>
        <begin position="1"/>
        <end position="173"/>
    </location>
</feature>
<dbReference type="InterPro" id="IPR014001">
    <property type="entry name" value="Helicase_ATP-bd"/>
</dbReference>
<keyword evidence="7" id="KW-0862">Zinc</keyword>
<name>A0AAI9WWV6_9ASCO</name>
<dbReference type="GO" id="GO:0008270">
    <property type="term" value="F:zinc ion binding"/>
    <property type="evidence" value="ECO:0007669"/>
    <property type="project" value="UniProtKB-KW"/>
</dbReference>
<comment type="caution">
    <text evidence="14">The sequence shown here is derived from an EMBL/GenBank/DDBJ whole genome shotgun (WGS) entry which is preliminary data.</text>
</comment>
<dbReference type="GO" id="GO:0004386">
    <property type="term" value="F:helicase activity"/>
    <property type="evidence" value="ECO:0007669"/>
    <property type="project" value="UniProtKB-KW"/>
</dbReference>
<dbReference type="SMART" id="SM00490">
    <property type="entry name" value="HELICc"/>
    <property type="match status" value="1"/>
</dbReference>
<dbReference type="PANTHER" id="PTHR45626:SF16">
    <property type="entry name" value="ATP-DEPENDENT HELICASE ULS1"/>
    <property type="match status" value="1"/>
</dbReference>
<keyword evidence="8" id="KW-0067">ATP-binding</keyword>
<dbReference type="InterPro" id="IPR001650">
    <property type="entry name" value="Helicase_C-like"/>
</dbReference>
<dbReference type="PANTHER" id="PTHR45626">
    <property type="entry name" value="TRANSCRIPTION TERMINATION FACTOR 2-RELATED"/>
    <property type="match status" value="1"/>
</dbReference>
<dbReference type="CDD" id="cd18008">
    <property type="entry name" value="DEXDc_SHPRH-like"/>
    <property type="match status" value="1"/>
</dbReference>
<dbReference type="Gene3D" id="3.40.50.10810">
    <property type="entry name" value="Tandem AAA-ATPase domain"/>
    <property type="match status" value="1"/>
</dbReference>
<evidence type="ECO:0000256" key="8">
    <source>
        <dbReference type="ARBA" id="ARBA00022840"/>
    </source>
</evidence>
<feature type="domain" description="Helicase C-terminal" evidence="13">
    <location>
        <begin position="864"/>
        <end position="1024"/>
    </location>
</feature>
<dbReference type="Pfam" id="PF13445">
    <property type="entry name" value="zf-RING_UBOX"/>
    <property type="match status" value="1"/>
</dbReference>
<evidence type="ECO:0000259" key="11">
    <source>
        <dbReference type="PROSITE" id="PS50089"/>
    </source>
</evidence>
<dbReference type="RefSeq" id="XP_049179160.1">
    <property type="nucleotide sequence ID" value="XM_049325209.1"/>
</dbReference>
<dbReference type="Pfam" id="PF00176">
    <property type="entry name" value="SNF2-rel_dom"/>
    <property type="match status" value="1"/>
</dbReference>
<keyword evidence="3" id="KW-0547">Nucleotide-binding</keyword>
<dbReference type="AlphaFoldDB" id="A0AAI9WWV6"/>
<dbReference type="SUPFAM" id="SSF57850">
    <property type="entry name" value="RING/U-box"/>
    <property type="match status" value="1"/>
</dbReference>
<dbReference type="GO" id="GO:0005737">
    <property type="term" value="C:cytoplasm"/>
    <property type="evidence" value="ECO:0007669"/>
    <property type="project" value="TreeGrafter"/>
</dbReference>
<dbReference type="GO" id="GO:0005524">
    <property type="term" value="F:ATP binding"/>
    <property type="evidence" value="ECO:0007669"/>
    <property type="project" value="UniProtKB-KW"/>
</dbReference>
<dbReference type="SUPFAM" id="SSF52540">
    <property type="entry name" value="P-loop containing nucleoside triphosphate hydrolases"/>
    <property type="match status" value="2"/>
</dbReference>
<keyword evidence="15" id="KW-1185">Reference proteome</keyword>
<dbReference type="Gene3D" id="3.30.40.10">
    <property type="entry name" value="Zinc/RING finger domain, C3HC4 (zinc finger)"/>
    <property type="match status" value="1"/>
</dbReference>
<comment type="similarity">
    <text evidence="1">Belongs to the SNF2/RAD54 helicase family.</text>
</comment>
<dbReference type="InterPro" id="IPR000330">
    <property type="entry name" value="SNF2_N"/>
</dbReference>